<feature type="transmembrane region" description="Helical" evidence="1">
    <location>
        <begin position="29"/>
        <end position="49"/>
    </location>
</feature>
<keyword evidence="1" id="KW-1133">Transmembrane helix</keyword>
<proteinExistence type="predicted"/>
<gene>
    <name evidence="2" type="ORF">PCC6912_40810</name>
</gene>
<dbReference type="Proteomes" id="UP000268857">
    <property type="component" value="Unassembled WGS sequence"/>
</dbReference>
<comment type="caution">
    <text evidence="2">The sequence shown here is derived from an EMBL/GenBank/DDBJ whole genome shotgun (WGS) entry which is preliminary data.</text>
</comment>
<dbReference type="EMBL" id="RSCJ01000018">
    <property type="protein sequence ID" value="RUR77122.1"/>
    <property type="molecule type" value="Genomic_DNA"/>
</dbReference>
<dbReference type="RefSeq" id="WP_016877211.1">
    <property type="nucleotide sequence ID" value="NZ_AJLN01000056.1"/>
</dbReference>
<keyword evidence="1" id="KW-0812">Transmembrane</keyword>
<keyword evidence="3" id="KW-1185">Reference proteome</keyword>
<protein>
    <submittedName>
        <fullName evidence="2">Uncharacterized protein</fullName>
    </submittedName>
</protein>
<accession>A0A433N6K7</accession>
<dbReference type="AlphaFoldDB" id="A0A433N6K7"/>
<evidence type="ECO:0000313" key="3">
    <source>
        <dbReference type="Proteomes" id="UP000268857"/>
    </source>
</evidence>
<sequence length="59" mass="6419">MNKTLITTLLFVFLLLFIISPFASLASLMLLMLIAAFVFFVGNLVQAIIGGKKADNNSL</sequence>
<organism evidence="2 3">
    <name type="scientific">Chlorogloeopsis fritschii PCC 6912</name>
    <dbReference type="NCBI Taxonomy" id="211165"/>
    <lineage>
        <taxon>Bacteria</taxon>
        <taxon>Bacillati</taxon>
        <taxon>Cyanobacteriota</taxon>
        <taxon>Cyanophyceae</taxon>
        <taxon>Nostocales</taxon>
        <taxon>Chlorogloeopsidaceae</taxon>
        <taxon>Chlorogloeopsis</taxon>
    </lineage>
</organism>
<evidence type="ECO:0000256" key="1">
    <source>
        <dbReference type="SAM" id="Phobius"/>
    </source>
</evidence>
<reference evidence="2 3" key="1">
    <citation type="journal article" date="2019" name="Genome Biol. Evol.">
        <title>Day and night: Metabolic profiles and evolutionary relationships of six axenic non-marine cyanobacteria.</title>
        <authorList>
            <person name="Will S.E."/>
            <person name="Henke P."/>
            <person name="Boedeker C."/>
            <person name="Huang S."/>
            <person name="Brinkmann H."/>
            <person name="Rohde M."/>
            <person name="Jarek M."/>
            <person name="Friedl T."/>
            <person name="Seufert S."/>
            <person name="Schumacher M."/>
            <person name="Overmann J."/>
            <person name="Neumann-Schaal M."/>
            <person name="Petersen J."/>
        </authorList>
    </citation>
    <scope>NUCLEOTIDE SEQUENCE [LARGE SCALE GENOMIC DNA]</scope>
    <source>
        <strain evidence="2 3">PCC 6912</strain>
    </source>
</reference>
<evidence type="ECO:0000313" key="2">
    <source>
        <dbReference type="EMBL" id="RUR77122.1"/>
    </source>
</evidence>
<feature type="transmembrane region" description="Helical" evidence="1">
    <location>
        <begin position="5"/>
        <end position="23"/>
    </location>
</feature>
<name>A0A433N6K7_CHLFR</name>
<keyword evidence="1" id="KW-0472">Membrane</keyword>